<accession>A0A329RK18</accession>
<dbReference type="Proteomes" id="UP000736787">
    <property type="component" value="Unassembled WGS sequence"/>
</dbReference>
<dbReference type="EMBL" id="RCMK01001875">
    <property type="protein sequence ID" value="KAG2887387.1"/>
    <property type="molecule type" value="Genomic_DNA"/>
</dbReference>
<proteinExistence type="predicted"/>
<evidence type="ECO:0000313" key="3">
    <source>
        <dbReference type="EMBL" id="KAG2883474.1"/>
    </source>
</evidence>
<sequence length="60" mass="6283">MRGALAIRFLVILVTSSINLARAVTATTSCWNSSSARSRASSSATATFFQILVGLTFNSG</sequence>
<evidence type="ECO:0000313" key="7">
    <source>
        <dbReference type="EMBL" id="RAW25004.1"/>
    </source>
</evidence>
<dbReference type="EMBL" id="RCMG01001100">
    <property type="protein sequence ID" value="KAG2836302.1"/>
    <property type="molecule type" value="Genomic_DNA"/>
</dbReference>
<organism evidence="7 8">
    <name type="scientific">Phytophthora cactorum</name>
    <dbReference type="NCBI Taxonomy" id="29920"/>
    <lineage>
        <taxon>Eukaryota</taxon>
        <taxon>Sar</taxon>
        <taxon>Stramenopiles</taxon>
        <taxon>Oomycota</taxon>
        <taxon>Peronosporomycetes</taxon>
        <taxon>Peronosporales</taxon>
        <taxon>Peronosporaceae</taxon>
        <taxon>Phytophthora</taxon>
    </lineage>
</organism>
<comment type="caution">
    <text evidence="7">The sequence shown here is derived from an EMBL/GenBank/DDBJ whole genome shotgun (WGS) entry which is preliminary data.</text>
</comment>
<evidence type="ECO:0000313" key="2">
    <source>
        <dbReference type="EMBL" id="KAG2836302.1"/>
    </source>
</evidence>
<feature type="chain" id="PRO_5040067727" description="Secreted protein" evidence="1">
    <location>
        <begin position="24"/>
        <end position="60"/>
    </location>
</feature>
<keyword evidence="8" id="KW-1185">Reference proteome</keyword>
<dbReference type="Proteomes" id="UP000760860">
    <property type="component" value="Unassembled WGS sequence"/>
</dbReference>
<dbReference type="Proteomes" id="UP000774804">
    <property type="component" value="Unassembled WGS sequence"/>
</dbReference>
<dbReference type="Proteomes" id="UP000697107">
    <property type="component" value="Unassembled WGS sequence"/>
</dbReference>
<evidence type="ECO:0008006" key="9">
    <source>
        <dbReference type="Google" id="ProtNLM"/>
    </source>
</evidence>
<dbReference type="EMBL" id="RCMV01001986">
    <property type="protein sequence ID" value="KAG3205200.1"/>
    <property type="molecule type" value="Genomic_DNA"/>
</dbReference>
<dbReference type="Proteomes" id="UP000251314">
    <property type="component" value="Unassembled WGS sequence"/>
</dbReference>
<dbReference type="EMBL" id="RCML01001861">
    <property type="protein sequence ID" value="KAG2960027.1"/>
    <property type="molecule type" value="Genomic_DNA"/>
</dbReference>
<evidence type="ECO:0000256" key="1">
    <source>
        <dbReference type="SAM" id="SignalP"/>
    </source>
</evidence>
<dbReference type="EMBL" id="MJFZ01000805">
    <property type="protein sequence ID" value="RAW25004.1"/>
    <property type="molecule type" value="Genomic_DNA"/>
</dbReference>
<evidence type="ECO:0000313" key="5">
    <source>
        <dbReference type="EMBL" id="KAG2960027.1"/>
    </source>
</evidence>
<dbReference type="AlphaFoldDB" id="A0A329RK18"/>
<evidence type="ECO:0000313" key="4">
    <source>
        <dbReference type="EMBL" id="KAG2887387.1"/>
    </source>
</evidence>
<dbReference type="Proteomes" id="UP000735874">
    <property type="component" value="Unassembled WGS sequence"/>
</dbReference>
<reference evidence="6" key="2">
    <citation type="submission" date="2018-05" db="EMBL/GenBank/DDBJ databases">
        <title>Effector identification in a new, highly contiguous assembly of the strawberry crown rot pathogen Phytophthora cactorum.</title>
        <authorList>
            <person name="Armitage A.D."/>
            <person name="Nellist C.F."/>
            <person name="Bates H."/>
            <person name="Vickerstaff R.J."/>
            <person name="Harrison R.J."/>
        </authorList>
    </citation>
    <scope>NUCLEOTIDE SEQUENCE</scope>
    <source>
        <strain evidence="2">15-7</strain>
        <strain evidence="3">4032</strain>
        <strain evidence="4">4040</strain>
        <strain evidence="5">P415</strain>
        <strain evidence="6">P421</strain>
    </source>
</reference>
<evidence type="ECO:0000313" key="8">
    <source>
        <dbReference type="Proteomes" id="UP000251314"/>
    </source>
</evidence>
<dbReference type="EMBL" id="RCMI01001565">
    <property type="protein sequence ID" value="KAG2883474.1"/>
    <property type="molecule type" value="Genomic_DNA"/>
</dbReference>
<gene>
    <name evidence="7" type="ORF">PC110_g18580</name>
    <name evidence="2" type="ORF">PC113_g20048</name>
    <name evidence="3" type="ORF">PC115_g21599</name>
    <name evidence="4" type="ORF">PC117_g25170</name>
    <name evidence="5" type="ORF">PC118_g22722</name>
    <name evidence="6" type="ORF">PC129_g22208</name>
</gene>
<evidence type="ECO:0000313" key="6">
    <source>
        <dbReference type="EMBL" id="KAG3205200.1"/>
    </source>
</evidence>
<protein>
    <recommendedName>
        <fullName evidence="9">Secreted protein</fullName>
    </recommendedName>
</protein>
<dbReference type="VEuPathDB" id="FungiDB:PC110_g18580"/>
<feature type="signal peptide" evidence="1">
    <location>
        <begin position="1"/>
        <end position="23"/>
    </location>
</feature>
<keyword evidence="1" id="KW-0732">Signal</keyword>
<reference evidence="7 8" key="1">
    <citation type="submission" date="2018-01" db="EMBL/GenBank/DDBJ databases">
        <title>Draft genome of the strawberry crown rot pathogen Phytophthora cactorum.</title>
        <authorList>
            <person name="Armitage A.D."/>
            <person name="Lysoe E."/>
            <person name="Nellist C.F."/>
            <person name="Harrison R.J."/>
            <person name="Brurberg M.B."/>
        </authorList>
    </citation>
    <scope>NUCLEOTIDE SEQUENCE [LARGE SCALE GENOMIC DNA]</scope>
    <source>
        <strain evidence="7 8">10300</strain>
    </source>
</reference>
<name>A0A329RK18_9STRA</name>